<accession>A0A4R6YG66</accession>
<dbReference type="Proteomes" id="UP000294958">
    <property type="component" value="Unassembled WGS sequence"/>
</dbReference>
<comment type="caution">
    <text evidence="1">The sequence shown here is derived from an EMBL/GenBank/DDBJ whole genome shotgun (WGS) entry which is preliminary data.</text>
</comment>
<keyword evidence="2" id="KW-1185">Reference proteome</keyword>
<organism evidence="1 2">
    <name type="scientific">Aquamicrobium defluvii</name>
    <dbReference type="NCBI Taxonomy" id="69279"/>
    <lineage>
        <taxon>Bacteria</taxon>
        <taxon>Pseudomonadati</taxon>
        <taxon>Pseudomonadota</taxon>
        <taxon>Alphaproteobacteria</taxon>
        <taxon>Hyphomicrobiales</taxon>
        <taxon>Phyllobacteriaceae</taxon>
        <taxon>Aquamicrobium</taxon>
    </lineage>
</organism>
<reference evidence="1 2" key="1">
    <citation type="submission" date="2019-03" db="EMBL/GenBank/DDBJ databases">
        <title>Genomic Encyclopedia of Type Strains, Phase IV (KMG-IV): sequencing the most valuable type-strain genomes for metagenomic binning, comparative biology and taxonomic classification.</title>
        <authorList>
            <person name="Goeker M."/>
        </authorList>
    </citation>
    <scope>NUCLEOTIDE SEQUENCE [LARGE SCALE GENOMIC DNA]</scope>
    <source>
        <strain evidence="1 2">DSM 11603</strain>
    </source>
</reference>
<dbReference type="EMBL" id="SNZF01000009">
    <property type="protein sequence ID" value="TDR35467.1"/>
    <property type="molecule type" value="Genomic_DNA"/>
</dbReference>
<gene>
    <name evidence="1" type="ORF">DES43_109105</name>
</gene>
<dbReference type="RefSeq" id="WP_133674996.1">
    <property type="nucleotide sequence ID" value="NZ_SNZF01000009.1"/>
</dbReference>
<evidence type="ECO:0000313" key="2">
    <source>
        <dbReference type="Proteomes" id="UP000294958"/>
    </source>
</evidence>
<dbReference type="AlphaFoldDB" id="A0A4R6YG66"/>
<proteinExistence type="predicted"/>
<sequence>MTSAIEIRRQLAAMDEAGWAMVGLEDEGCGWMRYMRDDEHPRFMRQYRNLRDKLFEEEEPNQWLH</sequence>
<protein>
    <submittedName>
        <fullName evidence="1">Uncharacterized protein</fullName>
    </submittedName>
</protein>
<evidence type="ECO:0000313" key="1">
    <source>
        <dbReference type="EMBL" id="TDR35467.1"/>
    </source>
</evidence>
<dbReference type="OrthoDB" id="9899824at2"/>
<name>A0A4R6YG66_9HYPH</name>